<evidence type="ECO:0000256" key="8">
    <source>
        <dbReference type="ARBA" id="ARBA00023242"/>
    </source>
</evidence>
<accession>A0A5C6P904</accession>
<dbReference type="EMBL" id="RHFK02000005">
    <property type="protein sequence ID" value="TWW75409.1"/>
    <property type="molecule type" value="Genomic_DNA"/>
</dbReference>
<dbReference type="InterPro" id="IPR028389">
    <property type="entry name" value="POT1"/>
</dbReference>
<sequence length="922" mass="103722">MPVHLLSDGAGPPRQVPSHLSRIPITLINTTVDCTDRTVQGRVVHKGPLVPTAADSFILKAVVTEESEQIVASINVILQGTLAQDFSQSVHQGDVVAASGFTVGKSPTRLRDKLHPFNLQLSGDHACVFVSREVPPHPPHPRSLAVVRRASAASTEVSRVTKVPKYMYVRLKDLKPGTVVNVYGVVVFFKQPFRTRGTDFCSSLKITDQSNQSVFCTIFCEKLEDHPKIFQIGDIIRLHRVKTQFFNDSIMLVNTFGFSVVTFDGGEGGPVEPRTSCQKFHFDQTDGSTVEELRAWAAGQVKMPPSPLMRLSAVQPTNYFDLTCQLLAKASIDSTCTLLRVWDGSRCAHTLLKVNISPDIIEGPSSFSARKEELIANILVYDNHVEFTRQLKLVWAEPVQRGKTLRGVENLKKEEEPLDRGKPQEEAGGLHPNRLQLDNQTHMKPDKLFQFKSSTETQPGDFLRLYNLRAIPGSQKVPGLPSSQPAELHHLSFHLHGGTAYGRGLRILPENSSDVQELKRVLDLFEDDELNNSYLMDTWSTTPESSAADLVHFLVQKVRRRRRGRQAGALERDTGQRAPPRGIPAVPSDRDLALSGKRAGGGVCFYINSDWCTDVTVISQHCSPALEYLFINCRPFYSPREFASFILATVYISPDADAREAQRTLADCIQQVEQTYPDALVIVLAIVGCIRDDEEEEYRCLVRDFVAWCHNNGLQLNTSKTKELVIDFGRDLPRPRPVQIGTEEVEGVQTYKYLGLLLDNRLDWTSNTRQLYKKTQSRMYFLRRLRSFNICRKLLWMFYQSVFASVLSYAVVCWGGSVTKADLSRLEKLIRRASSVVGMKLKPLATVAERRTIDKLRSIMDNVRHPLHTVIHSQRSLISQRLRLPKFRTNRLGNSFIPRAIRLFNSSLGGRRANRRTGTTLQ</sequence>
<evidence type="ECO:0000256" key="3">
    <source>
        <dbReference type="ARBA" id="ARBA00008442"/>
    </source>
</evidence>
<dbReference type="GO" id="GO:0032210">
    <property type="term" value="P:regulation of telomere maintenance via telomerase"/>
    <property type="evidence" value="ECO:0007669"/>
    <property type="project" value="TreeGrafter"/>
</dbReference>
<dbReference type="InterPro" id="IPR011564">
    <property type="entry name" value="Telomer_end-bd_POT1/Cdc13"/>
</dbReference>
<evidence type="ECO:0000259" key="11">
    <source>
        <dbReference type="SMART" id="SM00976"/>
    </source>
</evidence>
<dbReference type="Pfam" id="PF16686">
    <property type="entry name" value="POT1PC"/>
    <property type="match status" value="2"/>
</dbReference>
<dbReference type="SUPFAM" id="SSF50249">
    <property type="entry name" value="Nucleic acid-binding proteins"/>
    <property type="match status" value="3"/>
</dbReference>
<evidence type="ECO:0000256" key="10">
    <source>
        <dbReference type="SAM" id="Phobius"/>
    </source>
</evidence>
<comment type="subcellular location">
    <subcellularLocation>
        <location evidence="2">Chromosome</location>
        <location evidence="2">Telomere</location>
    </subcellularLocation>
    <subcellularLocation>
        <location evidence="1">Nucleus</location>
    </subcellularLocation>
</comment>
<dbReference type="GO" id="GO:0016233">
    <property type="term" value="P:telomere capping"/>
    <property type="evidence" value="ECO:0007669"/>
    <property type="project" value="TreeGrafter"/>
</dbReference>
<dbReference type="Pfam" id="PF09004">
    <property type="entry name" value="ALKBH8_N"/>
    <property type="match status" value="1"/>
</dbReference>
<evidence type="ECO:0000256" key="9">
    <source>
        <dbReference type="SAM" id="MobiDB-lite"/>
    </source>
</evidence>
<comment type="caution">
    <text evidence="12">The sequence shown here is derived from an EMBL/GenBank/DDBJ whole genome shotgun (WGS) entry which is preliminary data.</text>
</comment>
<keyword evidence="13" id="KW-1185">Reference proteome</keyword>
<evidence type="ECO:0000256" key="7">
    <source>
        <dbReference type="ARBA" id="ARBA00023125"/>
    </source>
</evidence>
<dbReference type="GO" id="GO:0010521">
    <property type="term" value="F:telomerase inhibitor activity"/>
    <property type="evidence" value="ECO:0007669"/>
    <property type="project" value="TreeGrafter"/>
</dbReference>
<dbReference type="InterPro" id="IPR012340">
    <property type="entry name" value="NA-bd_OB-fold"/>
</dbReference>
<organism evidence="12 13">
    <name type="scientific">Takifugu flavidus</name>
    <name type="common">sansaifugu</name>
    <dbReference type="NCBI Taxonomy" id="433684"/>
    <lineage>
        <taxon>Eukaryota</taxon>
        <taxon>Metazoa</taxon>
        <taxon>Chordata</taxon>
        <taxon>Craniata</taxon>
        <taxon>Vertebrata</taxon>
        <taxon>Euteleostomi</taxon>
        <taxon>Actinopterygii</taxon>
        <taxon>Neopterygii</taxon>
        <taxon>Teleostei</taxon>
        <taxon>Neoteleostei</taxon>
        <taxon>Acanthomorphata</taxon>
        <taxon>Eupercaria</taxon>
        <taxon>Tetraodontiformes</taxon>
        <taxon>Tetradontoidea</taxon>
        <taxon>Tetraodontidae</taxon>
        <taxon>Takifugu</taxon>
    </lineage>
</organism>
<keyword evidence="10" id="KW-0812">Transmembrane</keyword>
<dbReference type="Proteomes" id="UP000324091">
    <property type="component" value="Chromosome 13"/>
</dbReference>
<dbReference type="Pfam" id="PF02765">
    <property type="entry name" value="POT1"/>
    <property type="match status" value="1"/>
</dbReference>
<keyword evidence="8" id="KW-0539">Nucleus</keyword>
<dbReference type="FunFam" id="2.40.50.140:FF:000119">
    <property type="entry name" value="Protection of telomeres 1 homolog"/>
    <property type="match status" value="1"/>
</dbReference>
<dbReference type="PANTHER" id="PTHR14513">
    <property type="entry name" value="PROTECTION OF TELOMERES 1"/>
    <property type="match status" value="1"/>
</dbReference>
<feature type="domain" description="Telomeric single stranded DNA binding POT1/Cdc13" evidence="11">
    <location>
        <begin position="168"/>
        <end position="298"/>
    </location>
</feature>
<dbReference type="GO" id="GO:0098505">
    <property type="term" value="F:G-rich strand telomeric DNA binding"/>
    <property type="evidence" value="ECO:0007669"/>
    <property type="project" value="TreeGrafter"/>
</dbReference>
<dbReference type="SMART" id="SM00976">
    <property type="entry name" value="Telo_bind"/>
    <property type="match status" value="1"/>
</dbReference>
<feature type="transmembrane region" description="Helical" evidence="10">
    <location>
        <begin position="794"/>
        <end position="815"/>
    </location>
</feature>
<keyword evidence="10" id="KW-0472">Membrane</keyword>
<keyword evidence="6" id="KW-0779">Telomere</keyword>
<dbReference type="CDD" id="cd04497">
    <property type="entry name" value="hPOT1_OB1_like"/>
    <property type="match status" value="1"/>
</dbReference>
<feature type="region of interest" description="Disordered" evidence="9">
    <location>
        <begin position="410"/>
        <end position="432"/>
    </location>
</feature>
<evidence type="ECO:0000256" key="2">
    <source>
        <dbReference type="ARBA" id="ARBA00004574"/>
    </source>
</evidence>
<evidence type="ECO:0000256" key="1">
    <source>
        <dbReference type="ARBA" id="ARBA00004123"/>
    </source>
</evidence>
<dbReference type="PANTHER" id="PTHR14513:SF0">
    <property type="entry name" value="PROTECTION OF TELOMERES PROTEIN 1"/>
    <property type="match status" value="1"/>
</dbReference>
<comment type="similarity">
    <text evidence="3">Belongs to the telombin family.</text>
</comment>
<evidence type="ECO:0000256" key="4">
    <source>
        <dbReference type="ARBA" id="ARBA00015253"/>
    </source>
</evidence>
<keyword evidence="7" id="KW-0238">DNA-binding</keyword>
<evidence type="ECO:0000256" key="5">
    <source>
        <dbReference type="ARBA" id="ARBA00022454"/>
    </source>
</evidence>
<reference evidence="12 13" key="1">
    <citation type="submission" date="2019-04" db="EMBL/GenBank/DDBJ databases">
        <title>Chromosome genome assembly for Takifugu flavidus.</title>
        <authorList>
            <person name="Xiao S."/>
        </authorList>
    </citation>
    <scope>NUCLEOTIDE SEQUENCE [LARGE SCALE GENOMIC DNA]</scope>
    <source>
        <strain evidence="12">HTHZ2018</strain>
        <tissue evidence="12">Muscle</tissue>
    </source>
</reference>
<keyword evidence="5" id="KW-0158">Chromosome</keyword>
<dbReference type="GO" id="GO:0008168">
    <property type="term" value="F:methyltransferase activity"/>
    <property type="evidence" value="ECO:0007669"/>
    <property type="project" value="InterPro"/>
</dbReference>
<dbReference type="InterPro" id="IPR015095">
    <property type="entry name" value="AlkB_hom8_N"/>
</dbReference>
<dbReference type="Gene3D" id="2.40.50.140">
    <property type="entry name" value="Nucleic acid-binding proteins"/>
    <property type="match status" value="3"/>
</dbReference>
<dbReference type="AlphaFoldDB" id="A0A5C6P904"/>
<evidence type="ECO:0000313" key="13">
    <source>
        <dbReference type="Proteomes" id="UP000324091"/>
    </source>
</evidence>
<dbReference type="GO" id="GO:0016706">
    <property type="term" value="F:2-oxoglutarate-dependent dioxygenase activity"/>
    <property type="evidence" value="ECO:0007669"/>
    <property type="project" value="InterPro"/>
</dbReference>
<name>A0A5C6P904_9TELE</name>
<gene>
    <name evidence="12" type="ORF">D4764_13G0000710</name>
</gene>
<evidence type="ECO:0000313" key="12">
    <source>
        <dbReference type="EMBL" id="TWW75409.1"/>
    </source>
</evidence>
<feature type="region of interest" description="Disordered" evidence="9">
    <location>
        <begin position="564"/>
        <end position="585"/>
    </location>
</feature>
<keyword evidence="10" id="KW-1133">Transmembrane helix</keyword>
<dbReference type="InterPro" id="IPR032042">
    <property type="entry name" value="POT1PC"/>
</dbReference>
<protein>
    <recommendedName>
        <fullName evidence="4">Protection of telomeres protein 1</fullName>
    </recommendedName>
</protein>
<proteinExistence type="inferred from homology"/>
<evidence type="ECO:0000256" key="6">
    <source>
        <dbReference type="ARBA" id="ARBA00022895"/>
    </source>
</evidence>
<dbReference type="GO" id="GO:0000783">
    <property type="term" value="C:nuclear telomere cap complex"/>
    <property type="evidence" value="ECO:0007669"/>
    <property type="project" value="TreeGrafter"/>
</dbReference>
<feature type="compositionally biased region" description="Basic and acidic residues" evidence="9">
    <location>
        <begin position="410"/>
        <end position="425"/>
    </location>
</feature>